<sequence length="96" mass="11260">MNTSYRNLFALFVLMVYLESAMSYPSSYINEQRSFLRCQISPVSCKRSLSTLQESENPSIINHRNDFQECISQNKPIWYCLKHAPTFPLDDMNQNN</sequence>
<dbReference type="Proteomes" id="UP000663891">
    <property type="component" value="Unassembled WGS sequence"/>
</dbReference>
<keyword evidence="1" id="KW-0732">Signal</keyword>
<dbReference type="EMBL" id="CAJOAY010000414">
    <property type="protein sequence ID" value="CAF3659155.1"/>
    <property type="molecule type" value="Genomic_DNA"/>
</dbReference>
<proteinExistence type="predicted"/>
<evidence type="ECO:0000256" key="1">
    <source>
        <dbReference type="SAM" id="SignalP"/>
    </source>
</evidence>
<name>A0A813PJF8_9BILA</name>
<protein>
    <submittedName>
        <fullName evidence="2">Uncharacterized protein</fullName>
    </submittedName>
</protein>
<dbReference type="Proteomes" id="UP000663881">
    <property type="component" value="Unassembled WGS sequence"/>
</dbReference>
<feature type="chain" id="PRO_5036222580" evidence="1">
    <location>
        <begin position="24"/>
        <end position="96"/>
    </location>
</feature>
<evidence type="ECO:0000313" key="2">
    <source>
        <dbReference type="EMBL" id="CAF0754324.1"/>
    </source>
</evidence>
<accession>A0A813PJF8</accession>
<evidence type="ECO:0000313" key="3">
    <source>
        <dbReference type="EMBL" id="CAF3659155.1"/>
    </source>
</evidence>
<comment type="caution">
    <text evidence="2">The sequence shown here is derived from an EMBL/GenBank/DDBJ whole genome shotgun (WGS) entry which is preliminary data.</text>
</comment>
<feature type="signal peptide" evidence="1">
    <location>
        <begin position="1"/>
        <end position="23"/>
    </location>
</feature>
<dbReference type="EMBL" id="CAJNON010000007">
    <property type="protein sequence ID" value="CAF0754324.1"/>
    <property type="molecule type" value="Genomic_DNA"/>
</dbReference>
<reference evidence="2" key="1">
    <citation type="submission" date="2021-02" db="EMBL/GenBank/DDBJ databases">
        <authorList>
            <person name="Nowell W R."/>
        </authorList>
    </citation>
    <scope>NUCLEOTIDE SEQUENCE</scope>
</reference>
<gene>
    <name evidence="3" type="ORF">OKA104_LOCUS9662</name>
    <name evidence="2" type="ORF">VCS650_LOCUS1433</name>
</gene>
<evidence type="ECO:0000313" key="4">
    <source>
        <dbReference type="Proteomes" id="UP000663891"/>
    </source>
</evidence>
<dbReference type="AlphaFoldDB" id="A0A813PJF8"/>
<dbReference type="OrthoDB" id="9973610at2759"/>
<organism evidence="2 4">
    <name type="scientific">Adineta steineri</name>
    <dbReference type="NCBI Taxonomy" id="433720"/>
    <lineage>
        <taxon>Eukaryota</taxon>
        <taxon>Metazoa</taxon>
        <taxon>Spiralia</taxon>
        <taxon>Gnathifera</taxon>
        <taxon>Rotifera</taxon>
        <taxon>Eurotatoria</taxon>
        <taxon>Bdelloidea</taxon>
        <taxon>Adinetida</taxon>
        <taxon>Adinetidae</taxon>
        <taxon>Adineta</taxon>
    </lineage>
</organism>